<evidence type="ECO:0000256" key="6">
    <source>
        <dbReference type="SAM" id="Phobius"/>
    </source>
</evidence>
<comment type="caution">
    <text evidence="8">The sequence shown here is derived from an EMBL/GenBank/DDBJ whole genome shotgun (WGS) entry which is preliminary data.</text>
</comment>
<accession>A0ABS6I215</accession>
<sequence length="384" mass="39127">MVGNDFRQRLRDKTVLIFSLLVPLALMGVLSLTFGRLGNDSVELQPATVVAASEDNGQLGSILLDSLDSLETMDVSIHRVPAEEVSPETRNGGAALGIMIPEDFTTAVTSGEETTIRLIEGNGSPLETSVLISVVTGIVDQFSAGSVTAIAGRIAGLSPEQAAETGRTSAAGPPQLALAEGFAPAEQLSLRASLVAGQTGLFLLFTVGFGVLGLLTEREQGTLARIRSTTAPSWTVVTAKAVVGFLLGVVASAVLLTSGSFLFGVNFGSPLIVALLVTGVSAAATSLTFIVARLVRTAEQANVAQSILAMVLGIAGGAFFPIQSSGFMAAIMDLNPVGAFIRGLGISAGGGGIAEIGAPLAVMWGFAVVCTLASRFLPDRGAAA</sequence>
<keyword evidence="5 6" id="KW-0472">Membrane</keyword>
<gene>
    <name evidence="8" type="ORF">KSW38_05640</name>
</gene>
<comment type="subcellular location">
    <subcellularLocation>
        <location evidence="1">Cell membrane</location>
        <topology evidence="1">Multi-pass membrane protein</topology>
    </subcellularLocation>
</comment>
<keyword evidence="2" id="KW-1003">Cell membrane</keyword>
<dbReference type="PANTHER" id="PTHR30294">
    <property type="entry name" value="MEMBRANE COMPONENT OF ABC TRANSPORTER YHHJ-RELATED"/>
    <property type="match status" value="1"/>
</dbReference>
<feature type="transmembrane region" description="Helical" evidence="6">
    <location>
        <begin position="271"/>
        <end position="295"/>
    </location>
</feature>
<reference evidence="8 9" key="1">
    <citation type="submission" date="2021-06" db="EMBL/GenBank/DDBJ databases">
        <authorList>
            <person name="Jeong J.W."/>
        </authorList>
    </citation>
    <scope>NUCLEOTIDE SEQUENCE [LARGE SCALE GENOMIC DNA]</scope>
    <source>
        <strain evidence="8 9">MMS21-TAE1-1</strain>
    </source>
</reference>
<evidence type="ECO:0000313" key="9">
    <source>
        <dbReference type="Proteomes" id="UP000824166"/>
    </source>
</evidence>
<evidence type="ECO:0000256" key="1">
    <source>
        <dbReference type="ARBA" id="ARBA00004651"/>
    </source>
</evidence>
<feature type="transmembrane region" description="Helical" evidence="6">
    <location>
        <begin position="307"/>
        <end position="332"/>
    </location>
</feature>
<feature type="transmembrane region" description="Helical" evidence="6">
    <location>
        <begin position="352"/>
        <end position="373"/>
    </location>
</feature>
<feature type="domain" description="ABC-2 type transporter transmembrane" evidence="7">
    <location>
        <begin position="13"/>
        <end position="374"/>
    </location>
</feature>
<evidence type="ECO:0000259" key="7">
    <source>
        <dbReference type="Pfam" id="PF12698"/>
    </source>
</evidence>
<feature type="transmembrane region" description="Helical" evidence="6">
    <location>
        <begin position="237"/>
        <end position="265"/>
    </location>
</feature>
<keyword evidence="9" id="KW-1185">Reference proteome</keyword>
<evidence type="ECO:0000313" key="8">
    <source>
        <dbReference type="EMBL" id="MBU8865771.1"/>
    </source>
</evidence>
<proteinExistence type="predicted"/>
<dbReference type="Proteomes" id="UP000824166">
    <property type="component" value="Unassembled WGS sequence"/>
</dbReference>
<dbReference type="EMBL" id="JAHOPC010000002">
    <property type="protein sequence ID" value="MBU8865771.1"/>
    <property type="molecule type" value="Genomic_DNA"/>
</dbReference>
<evidence type="ECO:0000256" key="5">
    <source>
        <dbReference type="ARBA" id="ARBA00023136"/>
    </source>
</evidence>
<keyword evidence="4 6" id="KW-1133">Transmembrane helix</keyword>
<feature type="transmembrane region" description="Helical" evidence="6">
    <location>
        <begin position="194"/>
        <end position="216"/>
    </location>
</feature>
<dbReference type="Pfam" id="PF12698">
    <property type="entry name" value="ABC2_membrane_3"/>
    <property type="match status" value="1"/>
</dbReference>
<evidence type="ECO:0000256" key="3">
    <source>
        <dbReference type="ARBA" id="ARBA00022692"/>
    </source>
</evidence>
<keyword evidence="3 6" id="KW-0812">Transmembrane</keyword>
<dbReference type="PANTHER" id="PTHR30294:SF29">
    <property type="entry name" value="MULTIDRUG ABC TRANSPORTER PERMEASE YBHS-RELATED"/>
    <property type="match status" value="1"/>
</dbReference>
<organism evidence="8 9">
    <name type="scientific">Paenarthrobacter aromaticivorans</name>
    <dbReference type="NCBI Taxonomy" id="2849150"/>
    <lineage>
        <taxon>Bacteria</taxon>
        <taxon>Bacillati</taxon>
        <taxon>Actinomycetota</taxon>
        <taxon>Actinomycetes</taxon>
        <taxon>Micrococcales</taxon>
        <taxon>Micrococcaceae</taxon>
        <taxon>Paenarthrobacter</taxon>
    </lineage>
</organism>
<evidence type="ECO:0000256" key="2">
    <source>
        <dbReference type="ARBA" id="ARBA00022475"/>
    </source>
</evidence>
<dbReference type="InterPro" id="IPR013525">
    <property type="entry name" value="ABC2_TM"/>
</dbReference>
<dbReference type="InterPro" id="IPR051449">
    <property type="entry name" value="ABC-2_transporter_component"/>
</dbReference>
<evidence type="ECO:0000256" key="4">
    <source>
        <dbReference type="ARBA" id="ARBA00022989"/>
    </source>
</evidence>
<protein>
    <submittedName>
        <fullName evidence="8">ABC transporter permease</fullName>
    </submittedName>
</protein>
<name>A0ABS6I215_9MICC</name>